<dbReference type="PANTHER" id="PTHR47739:SF1">
    <property type="entry name" value="TRNA1(VAL) (ADENINE(37)-N6)-METHYLTRANSFERASE"/>
    <property type="match status" value="1"/>
</dbReference>
<dbReference type="GO" id="GO:0008170">
    <property type="term" value="F:N-methyltransferase activity"/>
    <property type="evidence" value="ECO:0007669"/>
    <property type="project" value="UniProtKB-ARBA"/>
</dbReference>
<feature type="domain" description="Methyltransferase small" evidence="3">
    <location>
        <begin position="32"/>
        <end position="123"/>
    </location>
</feature>
<dbReference type="RefSeq" id="WP_080620994.1">
    <property type="nucleotide sequence ID" value="NZ_CAWMZI010000001.1"/>
</dbReference>
<reference evidence="4" key="1">
    <citation type="submission" date="2017-12" db="EMBL/GenBank/DDBJ databases">
        <title>FDA dAtabase for Regulatory Grade micrObial Sequences (FDA-ARGOS): Supporting development and validation of Infectious Disease Dx tests.</title>
        <authorList>
            <person name="Campos J."/>
            <person name="Goldberg B."/>
            <person name="Tallon L."/>
            <person name="Sadzewicz L."/>
            <person name="Sengamalay N."/>
            <person name="Ott S."/>
            <person name="Godinez A."/>
            <person name="Nagaraj S."/>
            <person name="Vyas G."/>
            <person name="Aluvathingal J."/>
            <person name="Nadendla S."/>
            <person name="Geyer C."/>
            <person name="Nandy P."/>
            <person name="Hobson J."/>
            <person name="Sichtig H."/>
        </authorList>
    </citation>
    <scope>NUCLEOTIDE SEQUENCE</scope>
    <source>
        <strain evidence="4">FDAARGOS_252</strain>
    </source>
</reference>
<evidence type="ECO:0000256" key="1">
    <source>
        <dbReference type="ARBA" id="ARBA00022603"/>
    </source>
</evidence>
<dbReference type="SUPFAM" id="SSF53335">
    <property type="entry name" value="S-adenosyl-L-methionine-dependent methyltransferases"/>
    <property type="match status" value="1"/>
</dbReference>
<keyword evidence="5" id="KW-1185">Reference proteome</keyword>
<dbReference type="GO" id="GO:0003676">
    <property type="term" value="F:nucleic acid binding"/>
    <property type="evidence" value="ECO:0007669"/>
    <property type="project" value="InterPro"/>
</dbReference>
<dbReference type="GO" id="GO:0032259">
    <property type="term" value="P:methylation"/>
    <property type="evidence" value="ECO:0007669"/>
    <property type="project" value="UniProtKB-KW"/>
</dbReference>
<dbReference type="eggNOG" id="COG4123">
    <property type="taxonomic scope" value="Bacteria"/>
</dbReference>
<dbReference type="KEGG" id="pye:A6J80_07305"/>
<dbReference type="InterPro" id="IPR002052">
    <property type="entry name" value="DNA_methylase_N6_adenine_CS"/>
</dbReference>
<dbReference type="CDD" id="cd02440">
    <property type="entry name" value="AdoMet_MTases"/>
    <property type="match status" value="1"/>
</dbReference>
<evidence type="ECO:0000259" key="3">
    <source>
        <dbReference type="Pfam" id="PF05175"/>
    </source>
</evidence>
<dbReference type="PANTHER" id="PTHR47739">
    <property type="entry name" value="TRNA1(VAL) (ADENINE(37)-N6)-METHYLTRANSFERASE"/>
    <property type="match status" value="1"/>
</dbReference>
<dbReference type="AlphaFoldDB" id="A0A1V0GQS1"/>
<sequence length="250" mass="25849">MASEPRIDGFLGGRLRIAQPAGGYRAGADAVMLAAACPAEAGQSVLELGCGAGVALLCLGARVPGLDLTGLELQEPYAALARDNAAANGIAASVLTGDLARMPGPLRGQGFDHVIANPPYFDAGTPAPDAGRGAARHEDTPLSQWIEAGLRRLKPFGWLTLIHRAERLGAILSALGAGAGQITILPVSARQGRPAGRVIVLARKGARAPMRLLYPFIMHEKPSHLSDGEDLTPAACAVLRKGAPLNLREG</sequence>
<dbReference type="EMBL" id="CP020442">
    <property type="protein sequence ID" value="ARC36207.1"/>
    <property type="molecule type" value="Genomic_DNA"/>
</dbReference>
<keyword evidence="2" id="KW-0949">S-adenosyl-L-methionine</keyword>
<dbReference type="InterPro" id="IPR007848">
    <property type="entry name" value="Small_mtfrase_dom"/>
</dbReference>
<name>A0A1V0GQS1_9RHOB</name>
<dbReference type="InterPro" id="IPR050210">
    <property type="entry name" value="tRNA_Adenine-N(6)_MTase"/>
</dbReference>
<keyword evidence="1 4" id="KW-0808">Transferase</keyword>
<dbReference type="Pfam" id="PF05175">
    <property type="entry name" value="MTS"/>
    <property type="match status" value="1"/>
</dbReference>
<evidence type="ECO:0000256" key="2">
    <source>
        <dbReference type="ARBA" id="ARBA00022691"/>
    </source>
</evidence>
<proteinExistence type="predicted"/>
<dbReference type="PROSITE" id="PS00092">
    <property type="entry name" value="N6_MTASE"/>
    <property type="match status" value="1"/>
</dbReference>
<evidence type="ECO:0000313" key="5">
    <source>
        <dbReference type="Proteomes" id="UP000191257"/>
    </source>
</evidence>
<evidence type="ECO:0000313" key="4">
    <source>
        <dbReference type="EMBL" id="ARC36207.1"/>
    </source>
</evidence>
<accession>A0A1V0GQS1</accession>
<gene>
    <name evidence="4" type="ORF">A6J80_07305</name>
</gene>
<dbReference type="Proteomes" id="UP000191257">
    <property type="component" value="Chromosome"/>
</dbReference>
<dbReference type="GO" id="GO:0008757">
    <property type="term" value="F:S-adenosylmethionine-dependent methyltransferase activity"/>
    <property type="evidence" value="ECO:0007669"/>
    <property type="project" value="UniProtKB-ARBA"/>
</dbReference>
<keyword evidence="1 4" id="KW-0489">Methyltransferase</keyword>
<dbReference type="STRING" id="147645.A6J80_07305"/>
<protein>
    <submittedName>
        <fullName evidence="4">Methyltransferase domain-containing protein</fullName>
    </submittedName>
</protein>
<organism evidence="4 5">
    <name type="scientific">Paracoccus yeei</name>
    <dbReference type="NCBI Taxonomy" id="147645"/>
    <lineage>
        <taxon>Bacteria</taxon>
        <taxon>Pseudomonadati</taxon>
        <taxon>Pseudomonadota</taxon>
        <taxon>Alphaproteobacteria</taxon>
        <taxon>Rhodobacterales</taxon>
        <taxon>Paracoccaceae</taxon>
        <taxon>Paracoccus</taxon>
    </lineage>
</organism>
<dbReference type="InterPro" id="IPR029063">
    <property type="entry name" value="SAM-dependent_MTases_sf"/>
</dbReference>
<dbReference type="Gene3D" id="3.40.50.150">
    <property type="entry name" value="Vaccinia Virus protein VP39"/>
    <property type="match status" value="1"/>
</dbReference>